<evidence type="ECO:0000313" key="2">
    <source>
        <dbReference type="Proteomes" id="UP000051530"/>
    </source>
</evidence>
<comment type="caution">
    <text evidence="1">The sequence shown here is derived from an EMBL/GenBank/DDBJ whole genome shotgun (WGS) entry which is preliminary data.</text>
</comment>
<organism evidence="1 2">
    <name type="scientific">Pseudoloma neurophilia</name>
    <dbReference type="NCBI Taxonomy" id="146866"/>
    <lineage>
        <taxon>Eukaryota</taxon>
        <taxon>Fungi</taxon>
        <taxon>Fungi incertae sedis</taxon>
        <taxon>Microsporidia</taxon>
        <taxon>Pseudoloma</taxon>
    </lineage>
</organism>
<dbReference type="InterPro" id="IPR051320">
    <property type="entry name" value="Viral_Replic_Matur_Polypro"/>
</dbReference>
<dbReference type="PANTHER" id="PTHR33064:SF37">
    <property type="entry name" value="RIBONUCLEASE H"/>
    <property type="match status" value="1"/>
</dbReference>
<accession>A0A0R0M0B7</accession>
<evidence type="ECO:0000313" key="1">
    <source>
        <dbReference type="EMBL" id="KRH94994.1"/>
    </source>
</evidence>
<dbReference type="PANTHER" id="PTHR33064">
    <property type="entry name" value="POL PROTEIN"/>
    <property type="match status" value="1"/>
</dbReference>
<sequence>MKQEIKILGHIIRKSQREVDPEKIAIIKRCPIPLNVKELRSFLGYANYCRSFILRFANITQPLNELLKGKSPRSECEIEHTDITRHTFKKQKEAVKE</sequence>
<dbReference type="OrthoDB" id="2194544at2759"/>
<dbReference type="InterPro" id="IPR043502">
    <property type="entry name" value="DNA/RNA_pol_sf"/>
</dbReference>
<dbReference type="Proteomes" id="UP000051530">
    <property type="component" value="Unassembled WGS sequence"/>
</dbReference>
<dbReference type="AlphaFoldDB" id="A0A0R0M0B7"/>
<protein>
    <submittedName>
        <fullName evidence="1">Pol polyprotein</fullName>
    </submittedName>
</protein>
<dbReference type="VEuPathDB" id="MicrosporidiaDB:M153_7300030530"/>
<keyword evidence="2" id="KW-1185">Reference proteome</keyword>
<feature type="non-terminal residue" evidence="1">
    <location>
        <position position="97"/>
    </location>
</feature>
<proteinExistence type="predicted"/>
<dbReference type="InterPro" id="IPR043128">
    <property type="entry name" value="Rev_trsase/Diguanyl_cyclase"/>
</dbReference>
<reference evidence="1 2" key="1">
    <citation type="submission" date="2015-07" db="EMBL/GenBank/DDBJ databases">
        <title>The genome of Pseudoloma neurophilia, a relevant intracellular parasite of the zebrafish.</title>
        <authorList>
            <person name="Ndikumana S."/>
            <person name="Pelin A."/>
            <person name="Sanders J."/>
            <person name="Corradi N."/>
        </authorList>
    </citation>
    <scope>NUCLEOTIDE SEQUENCE [LARGE SCALE GENOMIC DNA]</scope>
    <source>
        <strain evidence="1 2">MK1</strain>
    </source>
</reference>
<dbReference type="Gene3D" id="3.30.70.270">
    <property type="match status" value="1"/>
</dbReference>
<name>A0A0R0M0B7_9MICR</name>
<dbReference type="EMBL" id="LGUB01000012">
    <property type="protein sequence ID" value="KRH94994.1"/>
    <property type="molecule type" value="Genomic_DNA"/>
</dbReference>
<gene>
    <name evidence="1" type="ORF">M153_7300030530</name>
</gene>
<dbReference type="SUPFAM" id="SSF56672">
    <property type="entry name" value="DNA/RNA polymerases"/>
    <property type="match status" value="1"/>
</dbReference>